<evidence type="ECO:0000259" key="2">
    <source>
        <dbReference type="PROSITE" id="PS50943"/>
    </source>
</evidence>
<dbReference type="Pfam" id="PF01381">
    <property type="entry name" value="HTH_3"/>
    <property type="match status" value="1"/>
</dbReference>
<dbReference type="InterPro" id="IPR050807">
    <property type="entry name" value="TransReg_Diox_bact_type"/>
</dbReference>
<dbReference type="InterPro" id="IPR001387">
    <property type="entry name" value="Cro/C1-type_HTH"/>
</dbReference>
<evidence type="ECO:0000313" key="3">
    <source>
        <dbReference type="EMBL" id="MBA2133580.1"/>
    </source>
</evidence>
<dbReference type="GO" id="GO:0003677">
    <property type="term" value="F:DNA binding"/>
    <property type="evidence" value="ECO:0007669"/>
    <property type="project" value="UniProtKB-KW"/>
</dbReference>
<organism evidence="3 4">
    <name type="scientific">Capillibacterium thermochitinicola</name>
    <dbReference type="NCBI Taxonomy" id="2699427"/>
    <lineage>
        <taxon>Bacteria</taxon>
        <taxon>Bacillati</taxon>
        <taxon>Bacillota</taxon>
        <taxon>Capillibacterium</taxon>
    </lineage>
</organism>
<dbReference type="Proteomes" id="UP000657177">
    <property type="component" value="Unassembled WGS sequence"/>
</dbReference>
<accession>A0A8J6LJ29</accession>
<dbReference type="CDD" id="cd02209">
    <property type="entry name" value="cupin_XRE_C"/>
    <property type="match status" value="1"/>
</dbReference>
<dbReference type="Pfam" id="PF07883">
    <property type="entry name" value="Cupin_2"/>
    <property type="match status" value="1"/>
</dbReference>
<dbReference type="PANTHER" id="PTHR46797">
    <property type="entry name" value="HTH-TYPE TRANSCRIPTIONAL REGULATOR"/>
    <property type="match status" value="1"/>
</dbReference>
<dbReference type="PANTHER" id="PTHR46797:SF2">
    <property type="entry name" value="TRANSCRIPTIONAL REGULATOR"/>
    <property type="match status" value="1"/>
</dbReference>
<dbReference type="InterPro" id="IPR013096">
    <property type="entry name" value="Cupin_2"/>
</dbReference>
<evidence type="ECO:0000256" key="1">
    <source>
        <dbReference type="ARBA" id="ARBA00023125"/>
    </source>
</evidence>
<dbReference type="GO" id="GO:0003700">
    <property type="term" value="F:DNA-binding transcription factor activity"/>
    <property type="evidence" value="ECO:0007669"/>
    <property type="project" value="TreeGrafter"/>
</dbReference>
<dbReference type="CDD" id="cd00093">
    <property type="entry name" value="HTH_XRE"/>
    <property type="match status" value="1"/>
</dbReference>
<keyword evidence="1" id="KW-0238">DNA-binding</keyword>
<comment type="caution">
    <text evidence="3">The sequence shown here is derived from an EMBL/GenBank/DDBJ whole genome shotgun (WGS) entry which is preliminary data.</text>
</comment>
<dbReference type="InterPro" id="IPR014710">
    <property type="entry name" value="RmlC-like_jellyroll"/>
</dbReference>
<evidence type="ECO:0000313" key="4">
    <source>
        <dbReference type="Proteomes" id="UP000657177"/>
    </source>
</evidence>
<dbReference type="RefSeq" id="WP_181340050.1">
    <property type="nucleotide sequence ID" value="NZ_JAAKDE010000016.1"/>
</dbReference>
<dbReference type="AlphaFoldDB" id="A0A8J6LJ29"/>
<keyword evidence="4" id="KW-1185">Reference proteome</keyword>
<proteinExistence type="predicted"/>
<name>A0A8J6LJ29_9FIRM</name>
<gene>
    <name evidence="3" type="ORF">G5B42_08520</name>
</gene>
<dbReference type="PROSITE" id="PS50943">
    <property type="entry name" value="HTH_CROC1"/>
    <property type="match status" value="1"/>
</dbReference>
<dbReference type="InterPro" id="IPR011051">
    <property type="entry name" value="RmlC_Cupin_sf"/>
</dbReference>
<dbReference type="SUPFAM" id="SSF47413">
    <property type="entry name" value="lambda repressor-like DNA-binding domains"/>
    <property type="match status" value="1"/>
</dbReference>
<dbReference type="InterPro" id="IPR010982">
    <property type="entry name" value="Lambda_DNA-bd_dom_sf"/>
</dbReference>
<dbReference type="EMBL" id="JAAKDE010000016">
    <property type="protein sequence ID" value="MBA2133580.1"/>
    <property type="molecule type" value="Genomic_DNA"/>
</dbReference>
<reference evidence="3" key="1">
    <citation type="submission" date="2020-06" db="EMBL/GenBank/DDBJ databases">
        <title>Novel chitinolytic bacterium.</title>
        <authorList>
            <person name="Ungkulpasvich U."/>
            <person name="Kosugi A."/>
            <person name="Uke A."/>
        </authorList>
    </citation>
    <scope>NUCLEOTIDE SEQUENCE</scope>
    <source>
        <strain evidence="3">UUS1-1</strain>
    </source>
</reference>
<sequence length="179" mass="20439">MKIGEKIRRLRIRNQLTQEELANRCELSKGFISQVERDLTSPSIATLLDILECLGTNINEFFNETVDEKIVFKRDDIFIREDPELKHQIHWIVPNSQKNRMEPILVNLEPGGTTKVDDPHDGEEFGFVLAGSVNLHLGKQVFKARKNESFYFKAVASHYLSNPGSTNAKVLWVSTPPSF</sequence>
<dbReference type="Gene3D" id="2.60.120.10">
    <property type="entry name" value="Jelly Rolls"/>
    <property type="match status" value="1"/>
</dbReference>
<feature type="domain" description="HTH cro/C1-type" evidence="2">
    <location>
        <begin position="7"/>
        <end position="61"/>
    </location>
</feature>
<dbReference type="GO" id="GO:0005829">
    <property type="term" value="C:cytosol"/>
    <property type="evidence" value="ECO:0007669"/>
    <property type="project" value="TreeGrafter"/>
</dbReference>
<dbReference type="SMART" id="SM00530">
    <property type="entry name" value="HTH_XRE"/>
    <property type="match status" value="1"/>
</dbReference>
<dbReference type="Gene3D" id="1.10.260.40">
    <property type="entry name" value="lambda repressor-like DNA-binding domains"/>
    <property type="match status" value="1"/>
</dbReference>
<dbReference type="SUPFAM" id="SSF51182">
    <property type="entry name" value="RmlC-like cupins"/>
    <property type="match status" value="1"/>
</dbReference>
<protein>
    <submittedName>
        <fullName evidence="3">Cupin domain-containing protein</fullName>
    </submittedName>
</protein>